<comment type="caution">
    <text evidence="1">The sequence shown here is derived from an EMBL/GenBank/DDBJ whole genome shotgun (WGS) entry which is preliminary data.</text>
</comment>
<dbReference type="InterPro" id="IPR027417">
    <property type="entry name" value="P-loop_NTPase"/>
</dbReference>
<reference evidence="1 2" key="1">
    <citation type="submission" date="2017-11" db="EMBL/GenBank/DDBJ databases">
        <title>Evolution of Phototrophy in the Chloroflexi Phylum Driven by Horizontal Gene Transfer.</title>
        <authorList>
            <person name="Ward L.M."/>
            <person name="Hemp J."/>
            <person name="Shih P.M."/>
            <person name="Mcglynn S.E."/>
            <person name="Fischer W."/>
        </authorList>
    </citation>
    <scope>NUCLEOTIDE SEQUENCE [LARGE SCALE GENOMIC DNA]</scope>
    <source>
        <strain evidence="1">JP3_13</strain>
    </source>
</reference>
<evidence type="ECO:0008006" key="3">
    <source>
        <dbReference type="Google" id="ProtNLM"/>
    </source>
</evidence>
<proteinExistence type="predicted"/>
<accession>A0A2M8PCI3</accession>
<sequence>MSLPSLPPKSLAEQIIRNLAEYGTPISRGVGYYNVGTDSILSALEKHYLDAYLRNGGAAFKLVVGDYGSGKSHFLYCLRERAWSHRFVVSKVELSPRECPYEDQKKVYIATAKALMWQNPDGDDEGAIKGLASLLRHTLEEIVLSHGVPLGSAEAAELPEVKTLLQSLRNTPIDNTSYRYAVMHFLEAVLHGDAELQEMLGLWLHGEELSVAARKDLRQFGVSDKLSASNAFQMLRSLSQTIRALGFSGVCLLFDEMDRQISLSSRSAIGKIIDNLREVVDRTREDLPGTLFVYAVLPEFVTEIVPKYPALQQRLQAYVGNYFSSINPFSSQINLDQLDIDDQTLLVRIAERLRGIFEVAYETRLDPQIQAQNAQRLAEAALRFLTGTSHRRIFIKALVSEWYRQNHTGERLLSADEAENIIGVSLSADIS</sequence>
<gene>
    <name evidence="1" type="ORF">CUN49_11425</name>
</gene>
<evidence type="ECO:0000313" key="1">
    <source>
        <dbReference type="EMBL" id="PJF35263.1"/>
    </source>
</evidence>
<dbReference type="SUPFAM" id="SSF52540">
    <property type="entry name" value="P-loop containing nucleoside triphosphate hydrolases"/>
    <property type="match status" value="1"/>
</dbReference>
<dbReference type="Pfam" id="PF10923">
    <property type="entry name" value="BrxC_BrxD"/>
    <property type="match status" value="1"/>
</dbReference>
<organism evidence="1 2">
    <name type="scientific">Candidatus Thermofonsia Clade 1 bacterium</name>
    <dbReference type="NCBI Taxonomy" id="2364210"/>
    <lineage>
        <taxon>Bacteria</taxon>
        <taxon>Bacillati</taxon>
        <taxon>Chloroflexota</taxon>
        <taxon>Candidatus Thermofontia</taxon>
        <taxon>Candidatus Thermofonsia Clade 1</taxon>
    </lineage>
</organism>
<dbReference type="Proteomes" id="UP000229681">
    <property type="component" value="Unassembled WGS sequence"/>
</dbReference>
<dbReference type="AlphaFoldDB" id="A0A2M8PCI3"/>
<dbReference type="InterPro" id="IPR021228">
    <property type="entry name" value="BrxD"/>
</dbReference>
<evidence type="ECO:0000313" key="2">
    <source>
        <dbReference type="Proteomes" id="UP000229681"/>
    </source>
</evidence>
<dbReference type="EMBL" id="PGTM01000181">
    <property type="protein sequence ID" value="PJF35263.1"/>
    <property type="molecule type" value="Genomic_DNA"/>
</dbReference>
<name>A0A2M8PCI3_9CHLR</name>
<protein>
    <recommendedName>
        <fullName evidence="3">BREX system ATP-binding protein BrxD</fullName>
    </recommendedName>
</protein>